<comment type="caution">
    <text evidence="5">The sequence shown here is derived from an EMBL/GenBank/DDBJ whole genome shotgun (WGS) entry which is preliminary data.</text>
</comment>
<feature type="repeat" description="TPR" evidence="3">
    <location>
        <begin position="801"/>
        <end position="834"/>
    </location>
</feature>
<dbReference type="Pfam" id="PF13432">
    <property type="entry name" value="TPR_16"/>
    <property type="match status" value="5"/>
</dbReference>
<dbReference type="eggNOG" id="COG3063">
    <property type="taxonomic scope" value="Bacteria"/>
</dbReference>
<keyword evidence="6" id="KW-1185">Reference proteome</keyword>
<dbReference type="PANTHER" id="PTHR45586:SF14">
    <property type="entry name" value="TETRATRICOPEPTIDE TPR_2 REPEAT PROTEIN"/>
    <property type="match status" value="1"/>
</dbReference>
<dbReference type="PROSITE" id="PS50005">
    <property type="entry name" value="TPR"/>
    <property type="match status" value="5"/>
</dbReference>
<organism evidence="5 6">
    <name type="scientific">Thiorhodococcus drewsii AZ1</name>
    <dbReference type="NCBI Taxonomy" id="765913"/>
    <lineage>
        <taxon>Bacteria</taxon>
        <taxon>Pseudomonadati</taxon>
        <taxon>Pseudomonadota</taxon>
        <taxon>Gammaproteobacteria</taxon>
        <taxon>Chromatiales</taxon>
        <taxon>Chromatiaceae</taxon>
        <taxon>Thiorhodococcus</taxon>
    </lineage>
</organism>
<dbReference type="InterPro" id="IPR014266">
    <property type="entry name" value="PEP-CTERM_TPR_PrsT"/>
</dbReference>
<protein>
    <submittedName>
        <fullName evidence="5">PEP-CTERM system TPR-repeat lipoprotein</fullName>
    </submittedName>
</protein>
<name>G2E621_9GAMM</name>
<feature type="repeat" description="TPR" evidence="3">
    <location>
        <begin position="657"/>
        <end position="690"/>
    </location>
</feature>
<sequence length="1257" mass="133444">MASDLLVGFDYSRTVRMTHRSIATTFLIILLSAGPLVGCSESHSFEQYLSEGRRALDHGDLSVAVINFKSALQIAPDDPAARWLLGRAFLRQGNYVSATRELERAQQLGISNSDLLRDLATALLGEGVYEKLDALAVGNDLSPVVRASVLATQAESLLARERILAAEEKAASALALDAASNEGRLAMAHVESELGRFTEARERVKSVLEDAPDRADGWLLMAAIERSSGQLDAAESALTKAMADPAQSLRAQLTRALVRLQAGSLDAAEEDLKALRAKLKESPQLDYADGLLAYLRQDYRSARSYLDAALGKLPAEGASLALAGSNQLALGEPAMARIYLERAVSARPDEITTRRMLGMTLLQLGELEEAEALARQLLAQLPNDAASMDLLASALMMQGKRDEGLAVLRQVRQAIISSPAEAVRAGAALLAQGSNAAGLDQLKAALTEDPALQTASAQGVLKALRAGDLEEAGSLADAYRKESSDGPAALALTGLVSLARGESDAALQDFNAALDKDPGRLAAAVGVAELAAQTGDLERARHVLESSLAYHPESDARLAQLARIALAMGDGEAARGYVEQALASGPKAVDAILEVGAQELRLGSPAQTLRLLALLDDDAAAKPGALRLTASAQLALADYGAARATLLRLGDAVNEEPGLLVSLASASAELGKLDEANASLEKALDLDPEYLPARLGLTKLAVARKDIAAAERGLRGLRERLGASDREVLLIEAQIADLRGNLTAANQAFQELLGGTGKALAIDLGLQGAAEQLILGYVRDGNPQRALEAAQALRDRQPNAPGVHLLLGTLYQREGQTELAAQSFGRALALEPGSPAATRGLAEIAITQGDLDEAQRLYEASLERHPVDVDLLVGLARLALLRDDPLAAQASLNQAVQGNPLLLTPRLYLAAYWLRQDNAARALSLLDEARTIHGDDPGLLGLEAEAQLKLERYEAAAKTLRQLERLRPDDPQILVALAGAQAGLGDEAGAERALERALRLQPDSVAALNGLARLAILKKAVDEAEARIDALKRIVGADSQDVMVLEGNLAEAQDDLGRAGEIYGKLFKQSPSSVSLLWMARVKVKSQDIEGAWRDMTAWLDKHPNDGLVHFEVGMLYMNVGKQKEAAEHYERSLALGGANPIALNNLAWLLREEQPDKALEYGRQAHAISPDSADIADTLAVLLGEQGQLAEAQRLVEEAHQKAPENASILFHKASILARAGAPDQAIKALQTALALDQGFAERAAAESLLARLRAQ</sequence>
<dbReference type="RefSeq" id="WP_007042447.1">
    <property type="nucleotide sequence ID" value="NZ_AFWT01000036.1"/>
</dbReference>
<dbReference type="InterPro" id="IPR011990">
    <property type="entry name" value="TPR-like_helical_dom_sf"/>
</dbReference>
<keyword evidence="2 3" id="KW-0802">TPR repeat</keyword>
<feature type="repeat" description="TPR" evidence="3">
    <location>
        <begin position="1107"/>
        <end position="1140"/>
    </location>
</feature>
<feature type="repeat" description="TPR" evidence="3">
    <location>
        <begin position="487"/>
        <end position="520"/>
    </location>
</feature>
<dbReference type="AlphaFoldDB" id="G2E621"/>
<dbReference type="STRING" id="765913.ThidrDRAFT_3734"/>
<dbReference type="Gene3D" id="1.25.40.10">
    <property type="entry name" value="Tetratricopeptide repeat domain"/>
    <property type="match status" value="6"/>
</dbReference>
<evidence type="ECO:0000256" key="1">
    <source>
        <dbReference type="ARBA" id="ARBA00022737"/>
    </source>
</evidence>
<dbReference type="EMBL" id="AFWT01000036">
    <property type="protein sequence ID" value="EGV28506.1"/>
    <property type="molecule type" value="Genomic_DNA"/>
</dbReference>
<dbReference type="InterPro" id="IPR051012">
    <property type="entry name" value="CellSynth/LPSAsmb/PSIAsmb"/>
</dbReference>
<dbReference type="Pfam" id="PF14559">
    <property type="entry name" value="TPR_19"/>
    <property type="match status" value="6"/>
</dbReference>
<dbReference type="InterPro" id="IPR019734">
    <property type="entry name" value="TPR_rpt"/>
</dbReference>
<dbReference type="SMART" id="SM00028">
    <property type="entry name" value="TPR"/>
    <property type="match status" value="18"/>
</dbReference>
<keyword evidence="5" id="KW-0449">Lipoprotein</keyword>
<evidence type="ECO:0000313" key="5">
    <source>
        <dbReference type="EMBL" id="EGV28506.1"/>
    </source>
</evidence>
<accession>G2E621</accession>
<dbReference type="SUPFAM" id="SSF48452">
    <property type="entry name" value="TPR-like"/>
    <property type="match status" value="5"/>
</dbReference>
<feature type="repeat" description="TPR" evidence="3">
    <location>
        <begin position="45"/>
        <end position="78"/>
    </location>
</feature>
<evidence type="ECO:0000256" key="4">
    <source>
        <dbReference type="SAM" id="Coils"/>
    </source>
</evidence>
<gene>
    <name evidence="5" type="ORF">ThidrDRAFT_3734</name>
</gene>
<proteinExistence type="predicted"/>
<dbReference type="PANTHER" id="PTHR45586">
    <property type="entry name" value="TPR REPEAT-CONTAINING PROTEIN PA4667"/>
    <property type="match status" value="1"/>
</dbReference>
<dbReference type="NCBIfam" id="TIGR02917">
    <property type="entry name" value="PEP_TPR_lipo"/>
    <property type="match status" value="1"/>
</dbReference>
<evidence type="ECO:0000313" key="6">
    <source>
        <dbReference type="Proteomes" id="UP000004200"/>
    </source>
</evidence>
<feature type="coiled-coil region" evidence="4">
    <location>
        <begin position="663"/>
        <end position="720"/>
    </location>
</feature>
<reference evidence="5 6" key="1">
    <citation type="submission" date="2011-06" db="EMBL/GenBank/DDBJ databases">
        <title>The draft genome of Thiorhodococcus drewsii AZ1.</title>
        <authorList>
            <consortium name="US DOE Joint Genome Institute (JGI-PGF)"/>
            <person name="Lucas S."/>
            <person name="Han J."/>
            <person name="Lapidus A."/>
            <person name="Cheng J.-F."/>
            <person name="Goodwin L."/>
            <person name="Pitluck S."/>
            <person name="Peters L."/>
            <person name="Land M.L."/>
            <person name="Hauser L."/>
            <person name="Vogl K."/>
            <person name="Liu Z."/>
            <person name="Imhoff J."/>
            <person name="Thiel V."/>
            <person name="Frigaard N.-U."/>
            <person name="Bryant D.A."/>
            <person name="Woyke T.J."/>
        </authorList>
    </citation>
    <scope>NUCLEOTIDE SEQUENCE [LARGE SCALE GENOMIC DNA]</scope>
    <source>
        <strain evidence="5 6">AZ1</strain>
    </source>
</reference>
<evidence type="ECO:0000256" key="2">
    <source>
        <dbReference type="ARBA" id="ARBA00022803"/>
    </source>
</evidence>
<evidence type="ECO:0000256" key="3">
    <source>
        <dbReference type="PROSITE-ProRule" id="PRU00339"/>
    </source>
</evidence>
<dbReference type="PATRIC" id="fig|765913.3.peg.3799"/>
<dbReference type="Proteomes" id="UP000004200">
    <property type="component" value="Unassembled WGS sequence"/>
</dbReference>
<dbReference type="eggNOG" id="COG0457">
    <property type="taxonomic scope" value="Bacteria"/>
</dbReference>
<keyword evidence="4" id="KW-0175">Coiled coil</keyword>
<keyword evidence="1" id="KW-0677">Repeat</keyword>